<keyword evidence="4" id="KW-1185">Reference proteome</keyword>
<dbReference type="Proteomes" id="UP000019027">
    <property type="component" value="Chromosome"/>
</dbReference>
<dbReference type="OrthoDB" id="86314at2157"/>
<protein>
    <recommendedName>
        <fullName evidence="2">DUF835 domain-containing protein</fullName>
    </recommendedName>
</protein>
<dbReference type="PANTHER" id="PTHR33531">
    <property type="entry name" value="RUBRERYTHRIN SUBFAMILY"/>
    <property type="match status" value="1"/>
</dbReference>
<feature type="transmembrane region" description="Helical" evidence="1">
    <location>
        <begin position="6"/>
        <end position="29"/>
    </location>
</feature>
<dbReference type="InterPro" id="IPR008553">
    <property type="entry name" value="DUF835"/>
</dbReference>
<dbReference type="KEGG" id="ths:TES1_2004"/>
<evidence type="ECO:0000256" key="1">
    <source>
        <dbReference type="SAM" id="Phobius"/>
    </source>
</evidence>
<accession>W0I5N2</accession>
<proteinExistence type="predicted"/>
<keyword evidence="1" id="KW-0812">Transmembrane</keyword>
<dbReference type="GeneID" id="25384313"/>
<feature type="domain" description="DUF835" evidence="2">
    <location>
        <begin position="136"/>
        <end position="269"/>
    </location>
</feature>
<name>W0I5N2_9EURY</name>
<dbReference type="HOGENOM" id="CLU_067022_1_0_2"/>
<reference evidence="3 4" key="1">
    <citation type="journal article" date="2014" name="Int. J. Syst. Evol. Microbiol.">
        <title>Thermococcus paralvinellae sp. nov. and Thermococcus cleftensis sp. nov. of hyperthermophilic heterotrophs from deep-sea hydrothermal vents.</title>
        <authorList>
            <person name="Hensley S.A."/>
            <person name="Jung J.H."/>
            <person name="Park C.S."/>
            <person name="Holden J.F."/>
        </authorList>
    </citation>
    <scope>NUCLEOTIDE SEQUENCE [LARGE SCALE GENOMIC DNA]</scope>
    <source>
        <strain evidence="3 4">ES1</strain>
    </source>
</reference>
<dbReference type="EMBL" id="CP006965">
    <property type="protein sequence ID" value="AHF81379.1"/>
    <property type="molecule type" value="Genomic_DNA"/>
</dbReference>
<organism evidence="3 4">
    <name type="scientific">Thermococcus paralvinellae</name>
    <dbReference type="NCBI Taxonomy" id="582419"/>
    <lineage>
        <taxon>Archaea</taxon>
        <taxon>Methanobacteriati</taxon>
        <taxon>Methanobacteriota</taxon>
        <taxon>Thermococci</taxon>
        <taxon>Thermococcales</taxon>
        <taxon>Thermococcaceae</taxon>
        <taxon>Thermococcus</taxon>
    </lineage>
</organism>
<sequence length="277" mass="32209">MLDMVLNGIELVTIMGLFVILVLTVNFRGRFIEKYPQLKKFYDIILASITLDFVSEFFYLPDYVTLPLSEQQLEEIRLIGDLIYALSVLLFIIGFGCLFSTLLKKYELIPVVMEFKNKKIKSEVLKQLSPGVYMCNNEEECYSLFLELLKERPGLIISRKPAYIIKKKFRLKETPILWLSKIEGDNTVYPTRLNYLMQVLIDFMKKENIPKAILLDGIEYLVLENGFDTVFKFLTKLKDYAIMNNAIILVPIVRDVYGEREAVLLMREFSNICDIGC</sequence>
<dbReference type="AlphaFoldDB" id="W0I5N2"/>
<keyword evidence="1" id="KW-0472">Membrane</keyword>
<dbReference type="Pfam" id="PF05763">
    <property type="entry name" value="DUF835"/>
    <property type="match status" value="1"/>
</dbReference>
<gene>
    <name evidence="3" type="ORF">TES1_2004</name>
</gene>
<keyword evidence="1" id="KW-1133">Transmembrane helix</keyword>
<dbReference type="PANTHER" id="PTHR33531:SF7">
    <property type="entry name" value="HYPOTHETICAL MEMBRANE PROTEIN, CONSERVED"/>
    <property type="match status" value="1"/>
</dbReference>
<feature type="transmembrane region" description="Helical" evidence="1">
    <location>
        <begin position="41"/>
        <end position="60"/>
    </location>
</feature>
<feature type="transmembrane region" description="Helical" evidence="1">
    <location>
        <begin position="82"/>
        <end position="103"/>
    </location>
</feature>
<evidence type="ECO:0000313" key="3">
    <source>
        <dbReference type="EMBL" id="AHF81379.1"/>
    </source>
</evidence>
<evidence type="ECO:0000313" key="4">
    <source>
        <dbReference type="Proteomes" id="UP000019027"/>
    </source>
</evidence>
<evidence type="ECO:0000259" key="2">
    <source>
        <dbReference type="Pfam" id="PF05763"/>
    </source>
</evidence>
<dbReference type="RefSeq" id="WP_051408228.1">
    <property type="nucleotide sequence ID" value="NZ_CP006965.1"/>
</dbReference>